<keyword evidence="2" id="KW-1185">Reference proteome</keyword>
<dbReference type="EMBL" id="CAJVCH010138609">
    <property type="protein sequence ID" value="CAG7726683.1"/>
    <property type="molecule type" value="Genomic_DNA"/>
</dbReference>
<comment type="caution">
    <text evidence="1">The sequence shown here is derived from an EMBL/GenBank/DDBJ whole genome shotgun (WGS) entry which is preliminary data.</text>
</comment>
<protein>
    <submittedName>
        <fullName evidence="1">Uncharacterized protein</fullName>
    </submittedName>
</protein>
<name>A0A8J2JSU4_9HEXA</name>
<accession>A0A8J2JSU4</accession>
<evidence type="ECO:0000313" key="2">
    <source>
        <dbReference type="Proteomes" id="UP000708208"/>
    </source>
</evidence>
<sequence>MICSGGEDGSVSCWDDKSIPLGLSRYIGLRADQMDVTLRSEPGLTLSFPCIEPAVSDEREMFLKKWKESTKIDTISIVFRVKGASLK</sequence>
<reference evidence="1" key="1">
    <citation type="submission" date="2021-06" db="EMBL/GenBank/DDBJ databases">
        <authorList>
            <person name="Hodson N. C."/>
            <person name="Mongue J. A."/>
            <person name="Jaron S. K."/>
        </authorList>
    </citation>
    <scope>NUCLEOTIDE SEQUENCE</scope>
</reference>
<proteinExistence type="predicted"/>
<evidence type="ECO:0000313" key="1">
    <source>
        <dbReference type="EMBL" id="CAG7726683.1"/>
    </source>
</evidence>
<organism evidence="1 2">
    <name type="scientific">Allacma fusca</name>
    <dbReference type="NCBI Taxonomy" id="39272"/>
    <lineage>
        <taxon>Eukaryota</taxon>
        <taxon>Metazoa</taxon>
        <taxon>Ecdysozoa</taxon>
        <taxon>Arthropoda</taxon>
        <taxon>Hexapoda</taxon>
        <taxon>Collembola</taxon>
        <taxon>Symphypleona</taxon>
        <taxon>Sminthuridae</taxon>
        <taxon>Allacma</taxon>
    </lineage>
</organism>
<dbReference type="Proteomes" id="UP000708208">
    <property type="component" value="Unassembled WGS sequence"/>
</dbReference>
<dbReference type="AlphaFoldDB" id="A0A8J2JSU4"/>
<gene>
    <name evidence="1" type="ORF">AFUS01_LOCUS15576</name>
</gene>